<dbReference type="Proteomes" id="UP000235786">
    <property type="component" value="Unassembled WGS sequence"/>
</dbReference>
<dbReference type="InterPro" id="IPR001841">
    <property type="entry name" value="Znf_RING"/>
</dbReference>
<sequence>MEHTLRCNVLKCRKELNDHAVVTTCSHVFCIDCANRCQISGQREGQRPSCPACHVSLTNPDDVVVTNLNPTEDYKTSVLSGLHPNIIMECAGRALSFWAYQSTQEITYHEYLAKNLTDKYASLNTQMDKIIHDANGEISNLRNKMSSMQFDQDGLRRKNEELVQAIREKSRKQLQTQELYDKLKRRAMLGEVQNAALDAVDHNIQASVVANRFVDRVDSQNQPHRPPPPPLFSNHQTNGMQHAGLVAGNGLSGGAHSGSNEQGEDTWAGFSSHGTGQQNQPIQTPSTHRQRLASGNIPPPRIGQANLPGNGAPGPLGAQKAQHRASPRQPLANINGNSPGSGFAGYGMSAGLKVSNPAGSGVNAFSRPVVRSRVAQRPGSGFTANRTSAFGPSPAPNMFSNGSNYY</sequence>
<organism evidence="8 9">
    <name type="scientific">Hyaloscypha variabilis (strain UAMH 11265 / GT02V1 / F)</name>
    <name type="common">Meliniomyces variabilis</name>
    <dbReference type="NCBI Taxonomy" id="1149755"/>
    <lineage>
        <taxon>Eukaryota</taxon>
        <taxon>Fungi</taxon>
        <taxon>Dikarya</taxon>
        <taxon>Ascomycota</taxon>
        <taxon>Pezizomycotina</taxon>
        <taxon>Leotiomycetes</taxon>
        <taxon>Helotiales</taxon>
        <taxon>Hyaloscyphaceae</taxon>
        <taxon>Hyaloscypha</taxon>
        <taxon>Hyaloscypha variabilis</taxon>
    </lineage>
</organism>
<dbReference type="Gene3D" id="3.30.40.10">
    <property type="entry name" value="Zinc/RING finger domain, C3HC4 (zinc finger)"/>
    <property type="match status" value="1"/>
</dbReference>
<evidence type="ECO:0000256" key="3">
    <source>
        <dbReference type="ARBA" id="ARBA00022833"/>
    </source>
</evidence>
<evidence type="ECO:0000256" key="1">
    <source>
        <dbReference type="ARBA" id="ARBA00022723"/>
    </source>
</evidence>
<dbReference type="PANTHER" id="PTHR14305">
    <property type="entry name" value="E3 UBIQUITIN-PROTEIN LIGASE CCNB1IP1"/>
    <property type="match status" value="1"/>
</dbReference>
<feature type="region of interest" description="Disordered" evidence="6">
    <location>
        <begin position="374"/>
        <end position="406"/>
    </location>
</feature>
<evidence type="ECO:0000256" key="2">
    <source>
        <dbReference type="ARBA" id="ARBA00022771"/>
    </source>
</evidence>
<accession>A0A2J6QWD2</accession>
<keyword evidence="5" id="KW-0175">Coiled coil</keyword>
<dbReference type="STRING" id="1149755.A0A2J6QWD2"/>
<dbReference type="OrthoDB" id="441210at2759"/>
<name>A0A2J6QWD2_HYAVF</name>
<feature type="region of interest" description="Disordered" evidence="6">
    <location>
        <begin position="218"/>
        <end position="338"/>
    </location>
</feature>
<keyword evidence="1" id="KW-0479">Metal-binding</keyword>
<dbReference type="SUPFAM" id="SSF57850">
    <property type="entry name" value="RING/U-box"/>
    <property type="match status" value="1"/>
</dbReference>
<dbReference type="InterPro" id="IPR017907">
    <property type="entry name" value="Znf_RING_CS"/>
</dbReference>
<dbReference type="PROSITE" id="PS00518">
    <property type="entry name" value="ZF_RING_1"/>
    <property type="match status" value="1"/>
</dbReference>
<gene>
    <name evidence="8" type="ORF">L207DRAFT_473535</name>
</gene>
<dbReference type="GO" id="GO:0008270">
    <property type="term" value="F:zinc ion binding"/>
    <property type="evidence" value="ECO:0007669"/>
    <property type="project" value="UniProtKB-KW"/>
</dbReference>
<evidence type="ECO:0000256" key="4">
    <source>
        <dbReference type="PROSITE-ProRule" id="PRU00175"/>
    </source>
</evidence>
<feature type="coiled-coil region" evidence="5">
    <location>
        <begin position="113"/>
        <end position="175"/>
    </location>
</feature>
<dbReference type="AlphaFoldDB" id="A0A2J6QWD2"/>
<reference evidence="8 9" key="1">
    <citation type="submission" date="2016-04" db="EMBL/GenBank/DDBJ databases">
        <title>A degradative enzymes factory behind the ericoid mycorrhizal symbiosis.</title>
        <authorList>
            <consortium name="DOE Joint Genome Institute"/>
            <person name="Martino E."/>
            <person name="Morin E."/>
            <person name="Grelet G."/>
            <person name="Kuo A."/>
            <person name="Kohler A."/>
            <person name="Daghino S."/>
            <person name="Barry K."/>
            <person name="Choi C."/>
            <person name="Cichocki N."/>
            <person name="Clum A."/>
            <person name="Copeland A."/>
            <person name="Hainaut M."/>
            <person name="Haridas S."/>
            <person name="Labutti K."/>
            <person name="Lindquist E."/>
            <person name="Lipzen A."/>
            <person name="Khouja H.-R."/>
            <person name="Murat C."/>
            <person name="Ohm R."/>
            <person name="Olson A."/>
            <person name="Spatafora J."/>
            <person name="Veneault-Fourrey C."/>
            <person name="Henrissat B."/>
            <person name="Grigoriev I."/>
            <person name="Martin F."/>
            <person name="Perotto S."/>
        </authorList>
    </citation>
    <scope>NUCLEOTIDE SEQUENCE [LARGE SCALE GENOMIC DNA]</scope>
    <source>
        <strain evidence="8 9">F</strain>
    </source>
</reference>
<dbReference type="InterPro" id="IPR013083">
    <property type="entry name" value="Znf_RING/FYVE/PHD"/>
</dbReference>
<evidence type="ECO:0000313" key="9">
    <source>
        <dbReference type="Proteomes" id="UP000235786"/>
    </source>
</evidence>
<feature type="compositionally biased region" description="Polar residues" evidence="6">
    <location>
        <begin position="272"/>
        <end position="287"/>
    </location>
</feature>
<dbReference type="PANTHER" id="PTHR14305:SF0">
    <property type="entry name" value="E3 UBIQUITIN-PROTEIN LIGASE CCNB1IP1"/>
    <property type="match status" value="1"/>
</dbReference>
<feature type="domain" description="RING-type" evidence="7">
    <location>
        <begin position="12"/>
        <end position="54"/>
    </location>
</feature>
<dbReference type="Pfam" id="PF14634">
    <property type="entry name" value="zf-RING_5"/>
    <property type="match status" value="1"/>
</dbReference>
<evidence type="ECO:0000259" key="7">
    <source>
        <dbReference type="PROSITE" id="PS50089"/>
    </source>
</evidence>
<keyword evidence="9" id="KW-1185">Reference proteome</keyword>
<evidence type="ECO:0000313" key="8">
    <source>
        <dbReference type="EMBL" id="PMD30578.1"/>
    </source>
</evidence>
<feature type="compositionally biased region" description="Low complexity" evidence="6">
    <location>
        <begin position="303"/>
        <end position="319"/>
    </location>
</feature>
<dbReference type="EMBL" id="KZ613966">
    <property type="protein sequence ID" value="PMD30578.1"/>
    <property type="molecule type" value="Genomic_DNA"/>
</dbReference>
<dbReference type="GO" id="GO:0007131">
    <property type="term" value="P:reciprocal meiotic recombination"/>
    <property type="evidence" value="ECO:0007669"/>
    <property type="project" value="InterPro"/>
</dbReference>
<dbReference type="GO" id="GO:0061630">
    <property type="term" value="F:ubiquitin protein ligase activity"/>
    <property type="evidence" value="ECO:0007669"/>
    <property type="project" value="InterPro"/>
</dbReference>
<keyword evidence="2 4" id="KW-0863">Zinc-finger</keyword>
<evidence type="ECO:0000256" key="6">
    <source>
        <dbReference type="SAM" id="MobiDB-lite"/>
    </source>
</evidence>
<protein>
    <recommendedName>
        <fullName evidence="7">RING-type domain-containing protein</fullName>
    </recommendedName>
</protein>
<dbReference type="GO" id="GO:0000795">
    <property type="term" value="C:synaptonemal complex"/>
    <property type="evidence" value="ECO:0007669"/>
    <property type="project" value="InterPro"/>
</dbReference>
<proteinExistence type="predicted"/>
<dbReference type="CDD" id="cd16449">
    <property type="entry name" value="RING-HC"/>
    <property type="match status" value="1"/>
</dbReference>
<evidence type="ECO:0000256" key="5">
    <source>
        <dbReference type="SAM" id="Coils"/>
    </source>
</evidence>
<keyword evidence="3" id="KW-0862">Zinc</keyword>
<dbReference type="InterPro" id="IPR042448">
    <property type="entry name" value="CCNB1IP1"/>
</dbReference>
<dbReference type="PROSITE" id="PS50089">
    <property type="entry name" value="ZF_RING_2"/>
    <property type="match status" value="1"/>
</dbReference>